<dbReference type="NCBIfam" id="TIGR04056">
    <property type="entry name" value="OMP_RagA_SusC"/>
    <property type="match status" value="1"/>
</dbReference>
<dbReference type="InterPro" id="IPR039426">
    <property type="entry name" value="TonB-dep_rcpt-like"/>
</dbReference>
<dbReference type="Pfam" id="PF13715">
    <property type="entry name" value="CarbopepD_reg_2"/>
    <property type="match status" value="1"/>
</dbReference>
<evidence type="ECO:0000259" key="10">
    <source>
        <dbReference type="Pfam" id="PF00593"/>
    </source>
</evidence>
<evidence type="ECO:0000256" key="7">
    <source>
        <dbReference type="ARBA" id="ARBA00023237"/>
    </source>
</evidence>
<dbReference type="AlphaFoldDB" id="A0A1I2M3U9"/>
<evidence type="ECO:0000256" key="8">
    <source>
        <dbReference type="PROSITE-ProRule" id="PRU01360"/>
    </source>
</evidence>
<dbReference type="Proteomes" id="UP000199116">
    <property type="component" value="Unassembled WGS sequence"/>
</dbReference>
<comment type="subcellular location">
    <subcellularLocation>
        <location evidence="1 8">Cell outer membrane</location>
        <topology evidence="1 8">Multi-pass membrane protein</topology>
    </subcellularLocation>
</comment>
<feature type="domain" description="TonB-dependent receptor plug" evidence="11">
    <location>
        <begin position="115"/>
        <end position="219"/>
    </location>
</feature>
<reference evidence="13" key="1">
    <citation type="submission" date="2016-10" db="EMBL/GenBank/DDBJ databases">
        <authorList>
            <person name="Varghese N."/>
            <person name="Submissions S."/>
        </authorList>
    </citation>
    <scope>NUCLEOTIDE SEQUENCE [LARGE SCALE GENOMIC DNA]</scope>
    <source>
        <strain evidence="13">DSM 23515</strain>
    </source>
</reference>
<keyword evidence="6 8" id="KW-0472">Membrane</keyword>
<protein>
    <submittedName>
        <fullName evidence="12">TonB-linked outer membrane protein, SusC/RagA family</fullName>
    </submittedName>
</protein>
<dbReference type="Pfam" id="PF07715">
    <property type="entry name" value="Plug"/>
    <property type="match status" value="1"/>
</dbReference>
<keyword evidence="3 8" id="KW-1134">Transmembrane beta strand</keyword>
<keyword evidence="4 8" id="KW-0812">Transmembrane</keyword>
<keyword evidence="13" id="KW-1185">Reference proteome</keyword>
<dbReference type="InterPro" id="IPR008969">
    <property type="entry name" value="CarboxyPept-like_regulatory"/>
</dbReference>
<dbReference type="PROSITE" id="PS52016">
    <property type="entry name" value="TONB_DEPENDENT_REC_3"/>
    <property type="match status" value="1"/>
</dbReference>
<sequence length="1071" mass="118156">MKIPLFIVVMLLFPVTIFAQEDEILLTGVVLDADSGMPVPSANVIEKGTSNGVLTNFDGEFTIEVPADATLVFSYIGYATTEIQVEGRTEIEVSLEPEAAALQEIVVVGYGSQRKSDLTGAVSVVDMESMGRQPSPQVTEQLQGQASGVTVTSSGQPGEPPQVRIRGINTFGDSSPLYVVDGVPTQDINYLNPNDIANMQVLKDAGSASIYGARAANGVIIITTKKGSGDLKVNYNGYYGSQMVPKGNVYDILSPQEHADLRWAAMENTNPGEPITDRQYGSGAQPTLPYYILPGGASQGEVDESSYFVDPFYTESGAVNGFNQIIRANQQGTNWFQEIFSNAPIMNHDISLSQGGEKGNFLFSLNYMDQDGTLKNTYFDRYTARVNSQFDISDNFRIGENLAYSLSEGNRVAVTGENPINHAYRSQPIIPVYDIAGNFAGTQAPSLGNSQNAVAILDRNQNNFSRTSRIFGNIFAELDFLENFTARTSFGGSYSNTNGQVFAYPTYENAENTTYNQLTENAFTGYNWTWSNTLQYQNNFNDLHDITVLVGTEAYHNQYEEVSALTQGFYSFDPDYVNLSTGSGTQTNSGFYTEDALFSVFGRVDYTFNERYLLGATLRRDATSRFTNPRHGWFPAASAGWRISEEAFMDEVHWIDELKVRGGYGVMGNQNNVDPANAFTTYGSNRVSSYYDINGSNNNIIEGFQRSRIGNPNASWEKNVNANVGVDMNLFKSKLQISADYYRKDVVDLLYNPELTGTAGVSTVPYVNIAEMKNSGLDLSATAFFDFTSDLKMNTTLTLTTYENEIVNIADGVSYFDQEARRFNGSSIVRNAVGNSVGQFHGYNIIGFWNSQEEVDAANQEAQNVLNNPDAEYQSDIGVGRFRYEDINGDGVITSDDRTFLGNPNPEFSGGLNLEFTYKNWDFSTFLYGVYGNDIWNQVKWWHDFYSSFNGAKSNTALYDSWTPNNQNASAPIQETGGSFSTANVPNSYFVEDGSYLRVRNIQLGYSLPTNILDNVGLDRLRLYVQGANLFTITNYSGVDPELTGTATAFGIDEGAYPTPKQIIFGVNLTF</sequence>
<accession>A0A1I2M3U9</accession>
<evidence type="ECO:0000256" key="6">
    <source>
        <dbReference type="ARBA" id="ARBA00023136"/>
    </source>
</evidence>
<dbReference type="RefSeq" id="WP_093304572.1">
    <property type="nucleotide sequence ID" value="NZ_FOOH01000011.1"/>
</dbReference>
<evidence type="ECO:0000313" key="13">
    <source>
        <dbReference type="Proteomes" id="UP000199116"/>
    </source>
</evidence>
<dbReference type="InterPro" id="IPR036942">
    <property type="entry name" value="Beta-barrel_TonB_sf"/>
</dbReference>
<keyword evidence="7 8" id="KW-0998">Cell outer membrane</keyword>
<keyword evidence="2 8" id="KW-0813">Transport</keyword>
<comment type="similarity">
    <text evidence="8 9">Belongs to the TonB-dependent receptor family.</text>
</comment>
<name>A0A1I2M3U9_9FLAO</name>
<evidence type="ECO:0000256" key="4">
    <source>
        <dbReference type="ARBA" id="ARBA00022692"/>
    </source>
</evidence>
<dbReference type="Pfam" id="PF00593">
    <property type="entry name" value="TonB_dep_Rec_b-barrel"/>
    <property type="match status" value="1"/>
</dbReference>
<gene>
    <name evidence="12" type="ORF">SAMN04488033_111137</name>
</gene>
<dbReference type="InterPro" id="IPR012910">
    <property type="entry name" value="Plug_dom"/>
</dbReference>
<dbReference type="InterPro" id="IPR023996">
    <property type="entry name" value="TonB-dep_OMP_SusC/RagA"/>
</dbReference>
<dbReference type="InterPro" id="IPR037066">
    <property type="entry name" value="Plug_dom_sf"/>
</dbReference>
<proteinExistence type="inferred from homology"/>
<evidence type="ECO:0000256" key="9">
    <source>
        <dbReference type="RuleBase" id="RU003357"/>
    </source>
</evidence>
<dbReference type="InterPro" id="IPR000531">
    <property type="entry name" value="Beta-barrel_TonB"/>
</dbReference>
<dbReference type="InterPro" id="IPR023997">
    <property type="entry name" value="TonB-dep_OMP_SusC/RagA_CS"/>
</dbReference>
<dbReference type="Gene3D" id="2.170.130.10">
    <property type="entry name" value="TonB-dependent receptor, plug domain"/>
    <property type="match status" value="1"/>
</dbReference>
<keyword evidence="5 9" id="KW-0798">TonB box</keyword>
<evidence type="ECO:0000256" key="5">
    <source>
        <dbReference type="ARBA" id="ARBA00023077"/>
    </source>
</evidence>
<feature type="domain" description="TonB-dependent receptor-like beta-barrel" evidence="10">
    <location>
        <begin position="421"/>
        <end position="1030"/>
    </location>
</feature>
<dbReference type="EMBL" id="FOOH01000011">
    <property type="protein sequence ID" value="SFF86125.1"/>
    <property type="molecule type" value="Genomic_DNA"/>
</dbReference>
<evidence type="ECO:0000256" key="2">
    <source>
        <dbReference type="ARBA" id="ARBA00022448"/>
    </source>
</evidence>
<dbReference type="Gene3D" id="2.60.40.1120">
    <property type="entry name" value="Carboxypeptidase-like, regulatory domain"/>
    <property type="match status" value="1"/>
</dbReference>
<dbReference type="SUPFAM" id="SSF56935">
    <property type="entry name" value="Porins"/>
    <property type="match status" value="1"/>
</dbReference>
<evidence type="ECO:0000256" key="1">
    <source>
        <dbReference type="ARBA" id="ARBA00004571"/>
    </source>
</evidence>
<evidence type="ECO:0000313" key="12">
    <source>
        <dbReference type="EMBL" id="SFF86125.1"/>
    </source>
</evidence>
<dbReference type="GO" id="GO:0009279">
    <property type="term" value="C:cell outer membrane"/>
    <property type="evidence" value="ECO:0007669"/>
    <property type="project" value="UniProtKB-SubCell"/>
</dbReference>
<evidence type="ECO:0000259" key="11">
    <source>
        <dbReference type="Pfam" id="PF07715"/>
    </source>
</evidence>
<evidence type="ECO:0000256" key="3">
    <source>
        <dbReference type="ARBA" id="ARBA00022452"/>
    </source>
</evidence>
<dbReference type="SUPFAM" id="SSF49464">
    <property type="entry name" value="Carboxypeptidase regulatory domain-like"/>
    <property type="match status" value="1"/>
</dbReference>
<organism evidence="12 13">
    <name type="scientific">Salegentibacter agarivorans</name>
    <dbReference type="NCBI Taxonomy" id="345907"/>
    <lineage>
        <taxon>Bacteria</taxon>
        <taxon>Pseudomonadati</taxon>
        <taxon>Bacteroidota</taxon>
        <taxon>Flavobacteriia</taxon>
        <taxon>Flavobacteriales</taxon>
        <taxon>Flavobacteriaceae</taxon>
        <taxon>Salegentibacter</taxon>
    </lineage>
</organism>
<dbReference type="Gene3D" id="2.40.170.20">
    <property type="entry name" value="TonB-dependent receptor, beta-barrel domain"/>
    <property type="match status" value="1"/>
</dbReference>
<dbReference type="NCBIfam" id="TIGR04057">
    <property type="entry name" value="SusC_RagA_signa"/>
    <property type="match status" value="1"/>
</dbReference>